<evidence type="ECO:0000313" key="1">
    <source>
        <dbReference type="EMBL" id="BCU69619.1"/>
    </source>
</evidence>
<name>A0A8D5U5E2_9CREN</name>
<evidence type="ECO:0000313" key="2">
    <source>
        <dbReference type="Proteomes" id="UP000825123"/>
    </source>
</evidence>
<dbReference type="RefSeq" id="WP_221289620.1">
    <property type="nucleotide sequence ID" value="NZ_AP024597.1"/>
</dbReference>
<accession>A0A8D5U5E2</accession>
<sequence length="184" mass="21349">MCLLRVVDVNRPVLTYDVVFINYEDFVKLGDETYIRVLTSDKKWDEISKSYFYFIVNKLRSLGLLIDNALSFKVLLPYKPSYNSISVTEGISFITKDKKLIYYDAEKEAYKCGICPVSYECLSAVKSLARETGAKIRNEELDTAWFSLIQSVKSHVMSNLRFLRAKADLDNLKVKDIEWVKERL</sequence>
<dbReference type="EMBL" id="AP024597">
    <property type="protein sequence ID" value="BCU69619.1"/>
    <property type="molecule type" value="Genomic_DNA"/>
</dbReference>
<proteinExistence type="predicted"/>
<gene>
    <name evidence="1" type="ORF">KN1_09160</name>
</gene>
<keyword evidence="2" id="KW-1185">Reference proteome</keyword>
<protein>
    <submittedName>
        <fullName evidence="1">Uncharacterized protein</fullName>
    </submittedName>
</protein>
<dbReference type="KEGG" id="csty:KN1_09160"/>
<dbReference type="GeneID" id="66162665"/>
<dbReference type="AlphaFoldDB" id="A0A8D5U5E2"/>
<organism evidence="1 2">
    <name type="scientific">Stygiolobus caldivivus</name>
    <dbReference type="NCBI Taxonomy" id="2824673"/>
    <lineage>
        <taxon>Archaea</taxon>
        <taxon>Thermoproteota</taxon>
        <taxon>Thermoprotei</taxon>
        <taxon>Sulfolobales</taxon>
        <taxon>Sulfolobaceae</taxon>
        <taxon>Stygiolobus</taxon>
    </lineage>
</organism>
<dbReference type="Proteomes" id="UP000825123">
    <property type="component" value="Chromosome"/>
</dbReference>
<reference evidence="1 2" key="1">
    <citation type="submission" date="2021-04" db="EMBL/GenBank/DDBJ databases">
        <title>Complete genome sequence of Stygiolobus sp. KN-1.</title>
        <authorList>
            <person name="Nakamura K."/>
            <person name="Sakai H."/>
            <person name="Kurosawa N."/>
        </authorList>
    </citation>
    <scope>NUCLEOTIDE SEQUENCE [LARGE SCALE GENOMIC DNA]</scope>
    <source>
        <strain evidence="1 2">KN-1</strain>
    </source>
</reference>